<organism evidence="3 4">
    <name type="scientific">Actinoplanes sandaracinus</name>
    <dbReference type="NCBI Taxonomy" id="3045177"/>
    <lineage>
        <taxon>Bacteria</taxon>
        <taxon>Bacillati</taxon>
        <taxon>Actinomycetota</taxon>
        <taxon>Actinomycetes</taxon>
        <taxon>Micromonosporales</taxon>
        <taxon>Micromonosporaceae</taxon>
        <taxon>Actinoplanes</taxon>
    </lineage>
</organism>
<feature type="compositionally biased region" description="Low complexity" evidence="1">
    <location>
        <begin position="503"/>
        <end position="515"/>
    </location>
</feature>
<feature type="compositionally biased region" description="Polar residues" evidence="1">
    <location>
        <begin position="525"/>
        <end position="537"/>
    </location>
</feature>
<feature type="compositionally biased region" description="Basic and acidic residues" evidence="1">
    <location>
        <begin position="791"/>
        <end position="808"/>
    </location>
</feature>
<dbReference type="EMBL" id="JASCTH010000004">
    <property type="protein sequence ID" value="MDI6098523.1"/>
    <property type="molecule type" value="Genomic_DNA"/>
</dbReference>
<keyword evidence="2" id="KW-0812">Transmembrane</keyword>
<feature type="transmembrane region" description="Helical" evidence="2">
    <location>
        <begin position="241"/>
        <end position="261"/>
    </location>
</feature>
<feature type="compositionally biased region" description="Low complexity" evidence="1">
    <location>
        <begin position="402"/>
        <end position="418"/>
    </location>
</feature>
<keyword evidence="2" id="KW-0472">Membrane</keyword>
<feature type="compositionally biased region" description="Low complexity" evidence="1">
    <location>
        <begin position="569"/>
        <end position="601"/>
    </location>
</feature>
<gene>
    <name evidence="3" type="ORF">QLQ12_07890</name>
</gene>
<accession>A0ABT6WFQ8</accession>
<feature type="region of interest" description="Disordered" evidence="1">
    <location>
        <begin position="346"/>
        <end position="861"/>
    </location>
</feature>
<dbReference type="RefSeq" id="WP_282758212.1">
    <property type="nucleotide sequence ID" value="NZ_JASCTH010000004.1"/>
</dbReference>
<feature type="compositionally biased region" description="Low complexity" evidence="1">
    <location>
        <begin position="670"/>
        <end position="679"/>
    </location>
</feature>
<protein>
    <submittedName>
        <fullName evidence="3">DUF5305 family protein</fullName>
    </submittedName>
</protein>
<evidence type="ECO:0000313" key="3">
    <source>
        <dbReference type="EMBL" id="MDI6098523.1"/>
    </source>
</evidence>
<evidence type="ECO:0000256" key="2">
    <source>
        <dbReference type="SAM" id="Phobius"/>
    </source>
</evidence>
<keyword evidence="2" id="KW-1133">Transmembrane helix</keyword>
<dbReference type="Proteomes" id="UP001241758">
    <property type="component" value="Unassembled WGS sequence"/>
</dbReference>
<evidence type="ECO:0000313" key="4">
    <source>
        <dbReference type="Proteomes" id="UP001241758"/>
    </source>
</evidence>
<proteinExistence type="predicted"/>
<feature type="compositionally biased region" description="Basic and acidic residues" evidence="1">
    <location>
        <begin position="820"/>
        <end position="845"/>
    </location>
</feature>
<comment type="caution">
    <text evidence="3">The sequence shown here is derived from an EMBL/GenBank/DDBJ whole genome shotgun (WGS) entry which is preliminary data.</text>
</comment>
<name>A0ABT6WFQ8_9ACTN</name>
<feature type="compositionally biased region" description="Low complexity" evidence="1">
    <location>
        <begin position="427"/>
        <end position="462"/>
    </location>
</feature>
<feature type="compositionally biased region" description="Basic residues" evidence="1">
    <location>
        <begin position="739"/>
        <end position="751"/>
    </location>
</feature>
<feature type="compositionally biased region" description="Polar residues" evidence="1">
    <location>
        <begin position="479"/>
        <end position="490"/>
    </location>
</feature>
<sequence length="861" mass="89326">MAGQGGTWATAVTTFKAVRRLSPHLQALAVITLLAAVLGTALGIVGWMKPATQVLNSTAKAGESMTFSYSAEVPRSAAYDGTKVYSPDPVFRKLANDVAVHMTYQGDAGQISVDGRLSSEVGWHKALQLSQQKRFTANRYAETIRLDLNALDRQVAAAAEAVGANLGAITLAITAKVRHSDGTTFTPALSLQLTPLQLSLSKGADSLVVNQSSTPPGSALVSRQIGAFGYNVLAASQARSYATYLLLVAIVGAVAIAMTAFRQVPLRTRAEIQRRYPHLLVPVEPMASPPGKPVVVVDTFPALVKLAEKYGQMILTWTRPDGSDDFVVRDEGLLYRYRIAAPATSVEGPATRAEPQPARSSRSAEISPVAETSALPDLPFESEPLTASTTVRPGDETSELQSPTAAATPPAATAPQKRTAARKRAPAKAATSTSAATKAASTEVGDAEAAGSTSAAGVSAAGRTPAKRTRSTAKPATEPETSAESDQPTTPEFAEQVSAAIWANTATTESSSTTAGPEPVPPDESTGNAATAEQSGEQARPATSDPAVESTPGAERAAGEGGETRDSGAGEAGEAAGSISAADDAEAAVEPVPAPDVAAHPVRSDAAGNGDDGEAKENAETAGADATTDRPETAGAAATTDRPETAGAAATTDRPEIEATFEQPEPGLTEAPQEPALAAEPDESGREGLAAASTTEPAKPVNEASAPLSKPEPAESLSTGQAEASEPTPKTVDQPQKPARGRKRADRRRKTSPPLPDEPTPTSALAEREGLVREEAVRTETEPEQSVPALAEREAVRGELEDLADRNRPIGGEPGVTGPDADRTDPHHEPIYDFLPPEKRPGADHGDDENERESDLENRRA</sequence>
<keyword evidence="4" id="KW-1185">Reference proteome</keyword>
<feature type="transmembrane region" description="Helical" evidence="2">
    <location>
        <begin position="25"/>
        <end position="48"/>
    </location>
</feature>
<evidence type="ECO:0000256" key="1">
    <source>
        <dbReference type="SAM" id="MobiDB-lite"/>
    </source>
</evidence>
<reference evidence="3 4" key="1">
    <citation type="submission" date="2023-05" db="EMBL/GenBank/DDBJ databases">
        <title>Actinoplanes sp. NEAU-A12 genome sequencing.</title>
        <authorList>
            <person name="Wang Z.-S."/>
        </authorList>
    </citation>
    <scope>NUCLEOTIDE SEQUENCE [LARGE SCALE GENOMIC DNA]</scope>
    <source>
        <strain evidence="3 4">NEAU-A12</strain>
    </source>
</reference>
<feature type="compositionally biased region" description="Basic and acidic residues" evidence="1">
    <location>
        <begin position="766"/>
        <end position="781"/>
    </location>
</feature>